<keyword evidence="2" id="KW-1133">Transmembrane helix</keyword>
<dbReference type="EMBL" id="AP022570">
    <property type="protein sequence ID" value="BBX49955.1"/>
    <property type="molecule type" value="Genomic_DNA"/>
</dbReference>
<dbReference type="AlphaFoldDB" id="A0A6N4V4Y5"/>
<reference evidence="3 4" key="1">
    <citation type="journal article" date="2019" name="Emerg. Microbes Infect.">
        <title>Comprehensive subspecies identification of 175 nontuberculous mycobacteria species based on 7547 genomic profiles.</title>
        <authorList>
            <person name="Matsumoto Y."/>
            <person name="Kinjo T."/>
            <person name="Motooka D."/>
            <person name="Nabeya D."/>
            <person name="Jung N."/>
            <person name="Uechi K."/>
            <person name="Horii T."/>
            <person name="Iida T."/>
            <person name="Fujita J."/>
            <person name="Nakamura S."/>
        </authorList>
    </citation>
    <scope>NUCLEOTIDE SEQUENCE [LARGE SCALE GENOMIC DNA]</scope>
    <source>
        <strain evidence="3 4">JCM 12603</strain>
    </source>
</reference>
<name>A0A6N4V4Y5_9MYCO</name>
<evidence type="ECO:0000256" key="1">
    <source>
        <dbReference type="SAM" id="MobiDB-lite"/>
    </source>
</evidence>
<proteinExistence type="predicted"/>
<feature type="transmembrane region" description="Helical" evidence="2">
    <location>
        <begin position="196"/>
        <end position="218"/>
    </location>
</feature>
<feature type="transmembrane region" description="Helical" evidence="2">
    <location>
        <begin position="166"/>
        <end position="189"/>
    </location>
</feature>
<feature type="transmembrane region" description="Helical" evidence="2">
    <location>
        <begin position="253"/>
        <end position="270"/>
    </location>
</feature>
<feature type="transmembrane region" description="Helical" evidence="2">
    <location>
        <begin position="313"/>
        <end position="333"/>
    </location>
</feature>
<feature type="transmembrane region" description="Helical" evidence="2">
    <location>
        <begin position="24"/>
        <end position="47"/>
    </location>
</feature>
<evidence type="ECO:0000313" key="3">
    <source>
        <dbReference type="EMBL" id="BBX49955.1"/>
    </source>
</evidence>
<organism evidence="3 4">
    <name type="scientific">Mycolicibacterium poriferae</name>
    <dbReference type="NCBI Taxonomy" id="39694"/>
    <lineage>
        <taxon>Bacteria</taxon>
        <taxon>Bacillati</taxon>
        <taxon>Actinomycetota</taxon>
        <taxon>Actinomycetes</taxon>
        <taxon>Mycobacteriales</taxon>
        <taxon>Mycobacteriaceae</taxon>
        <taxon>Mycolicibacterium</taxon>
    </lineage>
</organism>
<dbReference type="Proteomes" id="UP000466785">
    <property type="component" value="Chromosome"/>
</dbReference>
<accession>A0A6N4V4Y5</accession>
<dbReference type="RefSeq" id="WP_163672783.1">
    <property type="nucleotide sequence ID" value="NZ_AP022570.1"/>
</dbReference>
<keyword evidence="4" id="KW-1185">Reference proteome</keyword>
<feature type="region of interest" description="Disordered" evidence="1">
    <location>
        <begin position="1"/>
        <end position="23"/>
    </location>
</feature>
<sequence>MTGTQQTDVRPTPPRRAGHQPPPAARAAGLVIAITAALAVIALAFALPAVNSAPREVPIGAAGPQAASAQTVDMLERSGRDAFAVTFYPGRAALTQAIEDREVYGGIALPTAPGEPATLLIATGASPAVAGLLTQMGQQLGMHTGMPVTIEDLAPPTPDDPRGAGLAASALPLTLAGLLPAIALVLAFPRAPGLQFGAALASAALSGVTIAVLLRYVLGSTTTNFWGVAGGLTLGVGAALLLLLGLGALFGKAGLGVGALLAVLVGNPLSGLTSAPEMLPAGWGTLGQLLPQGATATVLRSTAFFGGAGSSGAVVVLACWALTGTALLSAAALRHRKLAAR</sequence>
<dbReference type="KEGG" id="mpof:MPOR_09810"/>
<keyword evidence="2" id="KW-0812">Transmembrane</keyword>
<evidence type="ECO:0000256" key="2">
    <source>
        <dbReference type="SAM" id="Phobius"/>
    </source>
</evidence>
<protein>
    <submittedName>
        <fullName evidence="3">Membrane protein</fullName>
    </submittedName>
</protein>
<feature type="transmembrane region" description="Helical" evidence="2">
    <location>
        <begin position="224"/>
        <end position="246"/>
    </location>
</feature>
<gene>
    <name evidence="3" type="ORF">MPOR_09810</name>
</gene>
<keyword evidence="2" id="KW-0472">Membrane</keyword>
<evidence type="ECO:0000313" key="4">
    <source>
        <dbReference type="Proteomes" id="UP000466785"/>
    </source>
</evidence>